<sequence>MKSRKIVFTGGGSAGHVTVNLALIPYYQELGYSVHYIGSRQGIEAELISKIEGVKYKGIATGKLRRYFSIENAKDSLRVLKGVREAYQYLKKIKPGVVFSKGGFVSVPVVLAARILRIPIVIHESDLTPGLANRIALPWADYVCTTFQEAAAQLRRPNVVHVGAMVRKELREGDRQRGRSRLGLCDDKPVLFFMGGSLGAKNLNDALYRIIPDLIHDYQIIHICGKGQHREAPVADGYHVFEYVHDELPDLMAASDLVISRAGSNSIFEFLALHKPMLLIPLSDKVSRGDQIINARSFEASGYASVLLAEDLNAPNLLNAIHELDRNKEKYIQNMLAYHPPDAMKNIIKVIRQAEVK</sequence>
<dbReference type="InterPro" id="IPR004276">
    <property type="entry name" value="GlycoTrans_28_N"/>
</dbReference>
<keyword evidence="3 10" id="KW-0328">Glycosyltransferase</keyword>
<feature type="binding site" evidence="10">
    <location>
        <position position="291"/>
    </location>
    <ligand>
        <name>UDP-N-acetyl-alpha-D-glucosamine</name>
        <dbReference type="ChEBI" id="CHEBI:57705"/>
    </ligand>
</feature>
<keyword evidence="9 10" id="KW-0961">Cell wall biogenesis/degradation</keyword>
<accession>A0ABW3Q490</accession>
<dbReference type="Pfam" id="PF04101">
    <property type="entry name" value="Glyco_tran_28_C"/>
    <property type="match status" value="1"/>
</dbReference>
<dbReference type="Gene3D" id="3.40.50.2000">
    <property type="entry name" value="Glycogen Phosphorylase B"/>
    <property type="match status" value="2"/>
</dbReference>
<evidence type="ECO:0000256" key="9">
    <source>
        <dbReference type="ARBA" id="ARBA00023316"/>
    </source>
</evidence>
<keyword evidence="5 10" id="KW-0133">Cell shape</keyword>
<protein>
    <recommendedName>
        <fullName evidence="10">UDP-N-acetylglucosamine--N-acetylmuramyl-(pentapeptide) pyrophosphoryl-undecaprenol N-acetylglucosamine transferase</fullName>
        <ecNumber evidence="10">2.4.1.227</ecNumber>
    </recommendedName>
    <alternativeName>
        <fullName evidence="10">Undecaprenyl-PP-MurNAc-pentapeptide-UDPGlcNAc GlcNAc transferase</fullName>
    </alternativeName>
</protein>
<dbReference type="Pfam" id="PF03033">
    <property type="entry name" value="Glyco_transf_28"/>
    <property type="match status" value="1"/>
</dbReference>
<keyword evidence="4 10" id="KW-0808">Transferase</keyword>
<keyword evidence="2 10" id="KW-0132">Cell division</keyword>
<dbReference type="EMBL" id="JBHTKX010000001">
    <property type="protein sequence ID" value="MFD1128985.1"/>
    <property type="molecule type" value="Genomic_DNA"/>
</dbReference>
<evidence type="ECO:0000256" key="8">
    <source>
        <dbReference type="ARBA" id="ARBA00023306"/>
    </source>
</evidence>
<dbReference type="HAMAP" id="MF_00033">
    <property type="entry name" value="MurG"/>
    <property type="match status" value="1"/>
</dbReference>
<keyword evidence="7 10" id="KW-0472">Membrane</keyword>
<dbReference type="PANTHER" id="PTHR21015:SF27">
    <property type="entry name" value="UDP-N-ACETYLGLUCOSAMINE--N-ACETYLMURAMYL-(PENTAPEPTIDE) PYROPHOSPHORYL-UNDECAPRENOL N-ACETYLGLUCOSAMINE TRANSFERASE"/>
    <property type="match status" value="1"/>
</dbReference>
<proteinExistence type="inferred from homology"/>
<comment type="subcellular location">
    <subcellularLocation>
        <location evidence="10">Cell membrane</location>
        <topology evidence="10">Peripheral membrane protein</topology>
        <orientation evidence="10">Cytoplasmic side</orientation>
    </subcellularLocation>
</comment>
<organism evidence="13 14">
    <name type="scientific">Paenibacillus provencensis</name>
    <dbReference type="NCBI Taxonomy" id="441151"/>
    <lineage>
        <taxon>Bacteria</taxon>
        <taxon>Bacillati</taxon>
        <taxon>Bacillota</taxon>
        <taxon>Bacilli</taxon>
        <taxon>Bacillales</taxon>
        <taxon>Paenibacillaceae</taxon>
        <taxon>Paenibacillus</taxon>
    </lineage>
</organism>
<evidence type="ECO:0000256" key="2">
    <source>
        <dbReference type="ARBA" id="ARBA00022618"/>
    </source>
</evidence>
<name>A0ABW3Q490_9BACL</name>
<evidence type="ECO:0000256" key="5">
    <source>
        <dbReference type="ARBA" id="ARBA00022960"/>
    </source>
</evidence>
<dbReference type="InterPro" id="IPR007235">
    <property type="entry name" value="Glyco_trans_28_C"/>
</dbReference>
<keyword evidence="8 10" id="KW-0131">Cell cycle</keyword>
<feature type="binding site" evidence="10">
    <location>
        <begin position="13"/>
        <end position="15"/>
    </location>
    <ligand>
        <name>UDP-N-acetyl-alpha-D-glucosamine</name>
        <dbReference type="ChEBI" id="CHEBI:57705"/>
    </ligand>
</feature>
<comment type="caution">
    <text evidence="13">The sequence shown here is derived from an EMBL/GenBank/DDBJ whole genome shotgun (WGS) entry which is preliminary data.</text>
</comment>
<feature type="binding site" evidence="10">
    <location>
        <position position="197"/>
    </location>
    <ligand>
        <name>UDP-N-acetyl-alpha-D-glucosamine</name>
        <dbReference type="ChEBI" id="CHEBI:57705"/>
    </ligand>
</feature>
<dbReference type="PANTHER" id="PTHR21015">
    <property type="entry name" value="UDP-N-ACETYLGLUCOSAMINE--N-ACETYLMURAMYL-(PENTAPEPTIDE) PYROPHOSPHORYL-UNDECAPRENOL N-ACETYLGLUCOSAMINE TRANSFERASE 1"/>
    <property type="match status" value="1"/>
</dbReference>
<evidence type="ECO:0000313" key="13">
    <source>
        <dbReference type="EMBL" id="MFD1128985.1"/>
    </source>
</evidence>
<gene>
    <name evidence="10" type="primary">murG</name>
    <name evidence="13" type="ORF">ACFQ3J_12460</name>
</gene>
<feature type="domain" description="Glycosyl transferase family 28 C-terminal" evidence="12">
    <location>
        <begin position="190"/>
        <end position="337"/>
    </location>
</feature>
<keyword evidence="1 10" id="KW-1003">Cell membrane</keyword>
<comment type="catalytic activity">
    <reaction evidence="10">
        <text>di-trans,octa-cis-undecaprenyl diphospho-N-acetyl-alpha-D-muramoyl-L-alanyl-D-glutamyl-meso-2,6-diaminopimeloyl-D-alanyl-D-alanine + UDP-N-acetyl-alpha-D-glucosamine = di-trans,octa-cis-undecaprenyl diphospho-[N-acetyl-alpha-D-glucosaminyl-(1-&gt;4)]-N-acetyl-alpha-D-muramoyl-L-alanyl-D-glutamyl-meso-2,6-diaminopimeloyl-D-alanyl-D-alanine + UDP + H(+)</text>
        <dbReference type="Rhea" id="RHEA:31227"/>
        <dbReference type="ChEBI" id="CHEBI:15378"/>
        <dbReference type="ChEBI" id="CHEBI:57705"/>
        <dbReference type="ChEBI" id="CHEBI:58223"/>
        <dbReference type="ChEBI" id="CHEBI:61387"/>
        <dbReference type="ChEBI" id="CHEBI:61388"/>
        <dbReference type="EC" id="2.4.1.227"/>
    </reaction>
</comment>
<dbReference type="Proteomes" id="UP001597169">
    <property type="component" value="Unassembled WGS sequence"/>
</dbReference>
<evidence type="ECO:0000256" key="6">
    <source>
        <dbReference type="ARBA" id="ARBA00022984"/>
    </source>
</evidence>
<evidence type="ECO:0000259" key="11">
    <source>
        <dbReference type="Pfam" id="PF03033"/>
    </source>
</evidence>
<feature type="domain" description="Glycosyltransferase family 28 N-terminal" evidence="11">
    <location>
        <begin position="6"/>
        <end position="143"/>
    </location>
</feature>
<evidence type="ECO:0000256" key="4">
    <source>
        <dbReference type="ARBA" id="ARBA00022679"/>
    </source>
</evidence>
<keyword evidence="6 10" id="KW-0573">Peptidoglycan synthesis</keyword>
<evidence type="ECO:0000256" key="7">
    <source>
        <dbReference type="ARBA" id="ARBA00023136"/>
    </source>
</evidence>
<dbReference type="EC" id="2.4.1.227" evidence="10"/>
<evidence type="ECO:0000256" key="1">
    <source>
        <dbReference type="ARBA" id="ARBA00022475"/>
    </source>
</evidence>
<comment type="similarity">
    <text evidence="10">Belongs to the glycosyltransferase 28 family. MurG subfamily.</text>
</comment>
<comment type="function">
    <text evidence="10">Cell wall formation. Catalyzes the transfer of a GlcNAc subunit on undecaprenyl-pyrophosphoryl-MurNAc-pentapeptide (lipid intermediate I) to form undecaprenyl-pyrophosphoryl-MurNAc-(pentapeptide)GlcNAc (lipid intermediate II).</text>
</comment>
<dbReference type="CDD" id="cd03785">
    <property type="entry name" value="GT28_MurG"/>
    <property type="match status" value="1"/>
</dbReference>
<comment type="pathway">
    <text evidence="10">Cell wall biogenesis; peptidoglycan biosynthesis.</text>
</comment>
<feature type="binding site" evidence="10">
    <location>
        <position position="167"/>
    </location>
    <ligand>
        <name>UDP-N-acetyl-alpha-D-glucosamine</name>
        <dbReference type="ChEBI" id="CHEBI:57705"/>
    </ligand>
</feature>
<evidence type="ECO:0000313" key="14">
    <source>
        <dbReference type="Proteomes" id="UP001597169"/>
    </source>
</evidence>
<dbReference type="InterPro" id="IPR006009">
    <property type="entry name" value="GlcNAc_MurG"/>
</dbReference>
<reference evidence="14" key="1">
    <citation type="journal article" date="2019" name="Int. J. Syst. Evol. Microbiol.">
        <title>The Global Catalogue of Microorganisms (GCM) 10K type strain sequencing project: providing services to taxonomists for standard genome sequencing and annotation.</title>
        <authorList>
            <consortium name="The Broad Institute Genomics Platform"/>
            <consortium name="The Broad Institute Genome Sequencing Center for Infectious Disease"/>
            <person name="Wu L."/>
            <person name="Ma J."/>
        </authorList>
    </citation>
    <scope>NUCLEOTIDE SEQUENCE [LARGE SCALE GENOMIC DNA]</scope>
    <source>
        <strain evidence="14">CCUG 53519</strain>
    </source>
</reference>
<evidence type="ECO:0000256" key="3">
    <source>
        <dbReference type="ARBA" id="ARBA00022676"/>
    </source>
</evidence>
<dbReference type="NCBIfam" id="NF009102">
    <property type="entry name" value="PRK12446.1"/>
    <property type="match status" value="1"/>
</dbReference>
<comment type="caution">
    <text evidence="10">Lacks conserved residue(s) required for the propagation of feature annotation.</text>
</comment>
<evidence type="ECO:0000259" key="12">
    <source>
        <dbReference type="Pfam" id="PF04101"/>
    </source>
</evidence>
<evidence type="ECO:0000256" key="10">
    <source>
        <dbReference type="HAMAP-Rule" id="MF_00033"/>
    </source>
</evidence>
<dbReference type="SUPFAM" id="SSF53756">
    <property type="entry name" value="UDP-Glycosyltransferase/glycogen phosphorylase"/>
    <property type="match status" value="1"/>
</dbReference>
<keyword evidence="14" id="KW-1185">Reference proteome</keyword>
<dbReference type="RefSeq" id="WP_251581907.1">
    <property type="nucleotide sequence ID" value="NZ_JBHTKX010000001.1"/>
</dbReference>